<keyword evidence="1" id="KW-0472">Membrane</keyword>
<dbReference type="AlphaFoldDB" id="A0A1B1AUH9"/>
<dbReference type="EMBL" id="JAGGLP010000002">
    <property type="protein sequence ID" value="MBP2048176.1"/>
    <property type="molecule type" value="Genomic_DNA"/>
</dbReference>
<reference evidence="2 4" key="1">
    <citation type="submission" date="2016-06" db="EMBL/GenBank/DDBJ databases">
        <title>Complete genome sequence of Streptomyces griseochromogenes ATCC 14511, the Blasticidin S producer.</title>
        <authorList>
            <person name="Wu L."/>
        </authorList>
    </citation>
    <scope>NUCLEOTIDE SEQUENCE [LARGE SCALE GENOMIC DNA]</scope>
    <source>
        <strain evidence="2 4">ATCC 14511</strain>
    </source>
</reference>
<dbReference type="RefSeq" id="WP_067302469.1">
    <property type="nucleotide sequence ID" value="NZ_CP016279.1"/>
</dbReference>
<feature type="transmembrane region" description="Helical" evidence="1">
    <location>
        <begin position="40"/>
        <end position="62"/>
    </location>
</feature>
<name>A0A1B1AUH9_9ACTN</name>
<evidence type="ECO:0000313" key="3">
    <source>
        <dbReference type="EMBL" id="MBP2048176.1"/>
    </source>
</evidence>
<evidence type="ECO:0000313" key="2">
    <source>
        <dbReference type="EMBL" id="ANP50180.1"/>
    </source>
</evidence>
<proteinExistence type="predicted"/>
<gene>
    <name evidence="2" type="ORF">AVL59_11655</name>
    <name evidence="3" type="ORF">J2Z21_001100</name>
</gene>
<dbReference type="KEGG" id="sgs:AVL59_11655"/>
<evidence type="ECO:0000256" key="1">
    <source>
        <dbReference type="SAM" id="Phobius"/>
    </source>
</evidence>
<feature type="transmembrane region" description="Helical" evidence="1">
    <location>
        <begin position="12"/>
        <end position="34"/>
    </location>
</feature>
<organism evidence="2 4">
    <name type="scientific">Streptomyces griseochromogenes</name>
    <dbReference type="NCBI Taxonomy" id="68214"/>
    <lineage>
        <taxon>Bacteria</taxon>
        <taxon>Bacillati</taxon>
        <taxon>Actinomycetota</taxon>
        <taxon>Actinomycetes</taxon>
        <taxon>Kitasatosporales</taxon>
        <taxon>Streptomycetaceae</taxon>
        <taxon>Streptomyces</taxon>
    </lineage>
</organism>
<reference evidence="3 5" key="2">
    <citation type="submission" date="2021-03" db="EMBL/GenBank/DDBJ databases">
        <title>Genomic Encyclopedia of Type Strains, Phase IV (KMG-IV): sequencing the most valuable type-strain genomes for metagenomic binning, comparative biology and taxonomic classification.</title>
        <authorList>
            <person name="Goeker M."/>
        </authorList>
    </citation>
    <scope>NUCLEOTIDE SEQUENCE [LARGE SCALE GENOMIC DNA]</scope>
    <source>
        <strain evidence="3 5">DSM 40499</strain>
    </source>
</reference>
<sequence>MSAPLAPGHKDAPAVALGPTSLVLGAVAATGVWPSLALAMLPWSFIAGPLALAFGLAGVHYARRGIGRMWTAVVGTALGAVSVAGLLTLIVALTAW</sequence>
<dbReference type="OrthoDB" id="4309428at2"/>
<dbReference type="EMBL" id="CP016279">
    <property type="protein sequence ID" value="ANP50180.1"/>
    <property type="molecule type" value="Genomic_DNA"/>
</dbReference>
<evidence type="ECO:0000313" key="4">
    <source>
        <dbReference type="Proteomes" id="UP000092659"/>
    </source>
</evidence>
<keyword evidence="5" id="KW-1185">Reference proteome</keyword>
<keyword evidence="1" id="KW-1133">Transmembrane helix</keyword>
<dbReference type="Proteomes" id="UP001519309">
    <property type="component" value="Unassembled WGS sequence"/>
</dbReference>
<dbReference type="Proteomes" id="UP000092659">
    <property type="component" value="Chromosome"/>
</dbReference>
<protein>
    <submittedName>
        <fullName evidence="2">Uncharacterized protein</fullName>
    </submittedName>
</protein>
<feature type="transmembrane region" description="Helical" evidence="1">
    <location>
        <begin position="69"/>
        <end position="93"/>
    </location>
</feature>
<evidence type="ECO:0000313" key="5">
    <source>
        <dbReference type="Proteomes" id="UP001519309"/>
    </source>
</evidence>
<accession>A0A1B1AUH9</accession>
<keyword evidence="1" id="KW-0812">Transmembrane</keyword>